<dbReference type="AlphaFoldDB" id="A0AAV0MD90"/>
<accession>A0AAV0MD90</accession>
<proteinExistence type="predicted"/>
<evidence type="ECO:0000313" key="4">
    <source>
        <dbReference type="Proteomes" id="UP001154282"/>
    </source>
</evidence>
<feature type="signal peptide" evidence="2">
    <location>
        <begin position="1"/>
        <end position="17"/>
    </location>
</feature>
<feature type="compositionally biased region" description="Gly residues" evidence="1">
    <location>
        <begin position="40"/>
        <end position="55"/>
    </location>
</feature>
<dbReference type="Proteomes" id="UP001154282">
    <property type="component" value="Unassembled WGS sequence"/>
</dbReference>
<feature type="compositionally biased region" description="Basic and acidic residues" evidence="1">
    <location>
        <begin position="28"/>
        <end position="39"/>
    </location>
</feature>
<sequence>MMAQFLLLMVGLDKVYYSPLGKFMDERDAEREGHVERGEAAGGAEGDAGGAGGEAQGREEESGRGAPGGAGEAGEAEGRDYRVVGCPDWRPQ</sequence>
<feature type="region of interest" description="Disordered" evidence="1">
    <location>
        <begin position="28"/>
        <end position="92"/>
    </location>
</feature>
<feature type="chain" id="PRO_5043639671" evidence="2">
    <location>
        <begin position="18"/>
        <end position="92"/>
    </location>
</feature>
<comment type="caution">
    <text evidence="3">The sequence shown here is derived from an EMBL/GenBank/DDBJ whole genome shotgun (WGS) entry which is preliminary data.</text>
</comment>
<gene>
    <name evidence="3" type="ORF">LITE_LOCUS28036</name>
</gene>
<keyword evidence="2" id="KW-0732">Signal</keyword>
<organism evidence="3 4">
    <name type="scientific">Linum tenue</name>
    <dbReference type="NCBI Taxonomy" id="586396"/>
    <lineage>
        <taxon>Eukaryota</taxon>
        <taxon>Viridiplantae</taxon>
        <taxon>Streptophyta</taxon>
        <taxon>Embryophyta</taxon>
        <taxon>Tracheophyta</taxon>
        <taxon>Spermatophyta</taxon>
        <taxon>Magnoliopsida</taxon>
        <taxon>eudicotyledons</taxon>
        <taxon>Gunneridae</taxon>
        <taxon>Pentapetalae</taxon>
        <taxon>rosids</taxon>
        <taxon>fabids</taxon>
        <taxon>Malpighiales</taxon>
        <taxon>Linaceae</taxon>
        <taxon>Linum</taxon>
    </lineage>
</organism>
<reference evidence="3" key="1">
    <citation type="submission" date="2022-08" db="EMBL/GenBank/DDBJ databases">
        <authorList>
            <person name="Gutierrez-Valencia J."/>
        </authorList>
    </citation>
    <scope>NUCLEOTIDE SEQUENCE</scope>
</reference>
<keyword evidence="4" id="KW-1185">Reference proteome</keyword>
<evidence type="ECO:0000256" key="1">
    <source>
        <dbReference type="SAM" id="MobiDB-lite"/>
    </source>
</evidence>
<protein>
    <submittedName>
        <fullName evidence="3">Uncharacterized protein</fullName>
    </submittedName>
</protein>
<dbReference type="EMBL" id="CAMGYJ010000007">
    <property type="protein sequence ID" value="CAI0444247.1"/>
    <property type="molecule type" value="Genomic_DNA"/>
</dbReference>
<evidence type="ECO:0000256" key="2">
    <source>
        <dbReference type="SAM" id="SignalP"/>
    </source>
</evidence>
<name>A0AAV0MD90_9ROSI</name>
<evidence type="ECO:0000313" key="3">
    <source>
        <dbReference type="EMBL" id="CAI0444247.1"/>
    </source>
</evidence>